<reference evidence="1" key="1">
    <citation type="journal article" date="2021" name="G3 (Bethesda)">
        <title>Genome and transcriptome analysis of the beet armyworm Spodoptera exigua reveals targets for pest control. .</title>
        <authorList>
            <person name="Simon S."/>
            <person name="Breeschoten T."/>
            <person name="Jansen H.J."/>
            <person name="Dirks R.P."/>
            <person name="Schranz M.E."/>
            <person name="Ros V.I.D."/>
        </authorList>
    </citation>
    <scope>NUCLEOTIDE SEQUENCE</scope>
    <source>
        <strain evidence="1">TB_SE_WUR_2020</strain>
    </source>
</reference>
<evidence type="ECO:0000313" key="1">
    <source>
        <dbReference type="EMBL" id="KAH9632754.1"/>
    </source>
</evidence>
<name>A0A922MA69_SPOEX</name>
<dbReference type="InterPro" id="IPR043502">
    <property type="entry name" value="DNA/RNA_pol_sf"/>
</dbReference>
<protein>
    <submittedName>
        <fullName evidence="1">Uncharacterized protein</fullName>
    </submittedName>
</protein>
<dbReference type="Proteomes" id="UP000814243">
    <property type="component" value="Unassembled WGS sequence"/>
</dbReference>
<dbReference type="AlphaFoldDB" id="A0A922MA69"/>
<dbReference type="SUPFAM" id="SSF56672">
    <property type="entry name" value="DNA/RNA polymerases"/>
    <property type="match status" value="1"/>
</dbReference>
<dbReference type="PANTHER" id="PTHR47331">
    <property type="entry name" value="PHD-TYPE DOMAIN-CONTAINING PROTEIN"/>
    <property type="match status" value="1"/>
</dbReference>
<accession>A0A922MA69</accession>
<dbReference type="GO" id="GO:0071897">
    <property type="term" value="P:DNA biosynthetic process"/>
    <property type="evidence" value="ECO:0007669"/>
    <property type="project" value="UniProtKB-ARBA"/>
</dbReference>
<comment type="caution">
    <text evidence="1">The sequence shown here is derived from an EMBL/GenBank/DDBJ whole genome shotgun (WGS) entry which is preliminary data.</text>
</comment>
<dbReference type="EMBL" id="JACEFF010000692">
    <property type="protein sequence ID" value="KAH9632754.1"/>
    <property type="molecule type" value="Genomic_DNA"/>
</dbReference>
<evidence type="ECO:0000313" key="2">
    <source>
        <dbReference type="Proteomes" id="UP000814243"/>
    </source>
</evidence>
<dbReference type="PANTHER" id="PTHR47331:SF5">
    <property type="entry name" value="RIBONUCLEASE H"/>
    <property type="match status" value="1"/>
</dbReference>
<gene>
    <name evidence="1" type="ORF">HF086_006454</name>
</gene>
<sequence>MLERPVNSTARECEEIFVNSLTRDGTGRYSVDLPFSADPTELGDSFKTAKRRFLYLERKLKAAPQLRLEYDAIIKEYLAKGYISLLRDDNSPPSGYYIPHHAVCRNDKATTKVRMVKDASAKTESGKSLNDLLYPGENLQNDLFLILLDFCLYPVAFTSDIHQMFLQIYVNEKHRMFQKFLFRFNDSSPLSKITRMSGSKPRKRGSTWDEDSLRRAMEAVQNKRK</sequence>
<proteinExistence type="predicted"/>
<organism evidence="1 2">
    <name type="scientific">Spodoptera exigua</name>
    <name type="common">Beet armyworm</name>
    <name type="synonym">Noctua fulgens</name>
    <dbReference type="NCBI Taxonomy" id="7107"/>
    <lineage>
        <taxon>Eukaryota</taxon>
        <taxon>Metazoa</taxon>
        <taxon>Ecdysozoa</taxon>
        <taxon>Arthropoda</taxon>
        <taxon>Hexapoda</taxon>
        <taxon>Insecta</taxon>
        <taxon>Pterygota</taxon>
        <taxon>Neoptera</taxon>
        <taxon>Endopterygota</taxon>
        <taxon>Lepidoptera</taxon>
        <taxon>Glossata</taxon>
        <taxon>Ditrysia</taxon>
        <taxon>Noctuoidea</taxon>
        <taxon>Noctuidae</taxon>
        <taxon>Amphipyrinae</taxon>
        <taxon>Spodoptera</taxon>
    </lineage>
</organism>